<name>A0A242NEE7_9GAMM</name>
<dbReference type="InterPro" id="IPR013148">
    <property type="entry name" value="Glyco_hydro_32_N"/>
</dbReference>
<comment type="caution">
    <text evidence="6">The sequence shown here is derived from an EMBL/GenBank/DDBJ whole genome shotgun (WGS) entry which is preliminary data.</text>
</comment>
<comment type="similarity">
    <text evidence="1">Belongs to the glycosyl hydrolase 32 family.</text>
</comment>
<protein>
    <recommendedName>
        <fullName evidence="2">beta-fructofuranosidase</fullName>
        <ecNumber evidence="2">3.2.1.26</ecNumber>
    </recommendedName>
</protein>
<dbReference type="GO" id="GO:0005975">
    <property type="term" value="P:carbohydrate metabolic process"/>
    <property type="evidence" value="ECO:0007669"/>
    <property type="project" value="InterPro"/>
</dbReference>
<keyword evidence="3 6" id="KW-0378">Hydrolase</keyword>
<dbReference type="InterPro" id="IPR051214">
    <property type="entry name" value="GH32_Enzymes"/>
</dbReference>
<dbReference type="EMBL" id="NART01000043">
    <property type="protein sequence ID" value="OTQ09384.1"/>
    <property type="molecule type" value="Genomic_DNA"/>
</dbReference>
<dbReference type="EMBL" id="NARP01000040">
    <property type="protein sequence ID" value="OTP98083.1"/>
    <property type="molecule type" value="Genomic_DNA"/>
</dbReference>
<dbReference type="InterPro" id="IPR013320">
    <property type="entry name" value="ConA-like_dom_sf"/>
</dbReference>
<evidence type="ECO:0000256" key="3">
    <source>
        <dbReference type="ARBA" id="ARBA00022801"/>
    </source>
</evidence>
<evidence type="ECO:0000313" key="7">
    <source>
        <dbReference type="EMBL" id="OTQ09384.1"/>
    </source>
</evidence>
<dbReference type="Pfam" id="PF00251">
    <property type="entry name" value="Glyco_hydro_32N"/>
    <property type="match status" value="1"/>
</dbReference>
<keyword evidence="4" id="KW-0326">Glycosidase</keyword>
<dbReference type="SMART" id="SM00640">
    <property type="entry name" value="Glyco_32"/>
    <property type="match status" value="1"/>
</dbReference>
<dbReference type="InterPro" id="IPR023296">
    <property type="entry name" value="Glyco_hydro_beta-prop_sf"/>
</dbReference>
<organism evidence="6 9">
    <name type="scientific">Gilliamella apicola</name>
    <dbReference type="NCBI Taxonomy" id="1196095"/>
    <lineage>
        <taxon>Bacteria</taxon>
        <taxon>Pseudomonadati</taxon>
        <taxon>Pseudomonadota</taxon>
        <taxon>Gammaproteobacteria</taxon>
        <taxon>Orbales</taxon>
        <taxon>Orbaceae</taxon>
        <taxon>Gilliamella</taxon>
    </lineage>
</organism>
<dbReference type="GO" id="GO:0004564">
    <property type="term" value="F:beta-fructofuranosidase activity"/>
    <property type="evidence" value="ECO:0007669"/>
    <property type="project" value="UniProtKB-EC"/>
</dbReference>
<evidence type="ECO:0000313" key="9">
    <source>
        <dbReference type="Proteomes" id="UP000194977"/>
    </source>
</evidence>
<dbReference type="AlphaFoldDB" id="A0A242NEE7"/>
<evidence type="ECO:0000259" key="5">
    <source>
        <dbReference type="Pfam" id="PF00251"/>
    </source>
</evidence>
<accession>A0A242NEE7</accession>
<dbReference type="SUPFAM" id="SSF49899">
    <property type="entry name" value="Concanavalin A-like lectins/glucanases"/>
    <property type="match status" value="1"/>
</dbReference>
<dbReference type="RefSeq" id="WP_086271764.1">
    <property type="nucleotide sequence ID" value="NZ_MZNE01000049.1"/>
</dbReference>
<dbReference type="SUPFAM" id="SSF75005">
    <property type="entry name" value="Arabinanase/levansucrase/invertase"/>
    <property type="match status" value="1"/>
</dbReference>
<dbReference type="InterPro" id="IPR001362">
    <property type="entry name" value="Glyco_hydro_32"/>
</dbReference>
<proteinExistence type="inferred from homology"/>
<dbReference type="Proteomes" id="UP000194977">
    <property type="component" value="Unassembled WGS sequence"/>
</dbReference>
<feature type="domain" description="Glycosyl hydrolase family 32 N-terminal" evidence="5">
    <location>
        <begin position="5"/>
        <end position="283"/>
    </location>
</feature>
<dbReference type="Proteomes" id="UP000194800">
    <property type="component" value="Unassembled WGS sequence"/>
</dbReference>
<gene>
    <name evidence="7" type="ORF">B6C91_09350</name>
    <name evidence="6" type="ORF">B6D08_12385</name>
</gene>
<reference evidence="8 9" key="1">
    <citation type="submission" date="2017-03" db="EMBL/GenBank/DDBJ databases">
        <title>Comparative genomics of honeybee gut symbionts reveal geographically distinct and subgroup specific antibiotic resistance.</title>
        <authorList>
            <person name="Ludvigsen J."/>
            <person name="Porcellato D."/>
            <person name="Labee-Lund T.M."/>
            <person name="Amdam G.V."/>
            <person name="Rudi K."/>
        </authorList>
    </citation>
    <scope>NUCLEOTIDE SEQUENCE [LARGE SCALE GENOMIC DNA]</scope>
    <source>
        <strain evidence="6 9">A-7-12</strain>
        <strain evidence="7 8">A-9-12</strain>
    </source>
</reference>
<dbReference type="Gene3D" id="2.115.10.20">
    <property type="entry name" value="Glycosyl hydrolase domain, family 43"/>
    <property type="match status" value="1"/>
</dbReference>
<evidence type="ECO:0000256" key="4">
    <source>
        <dbReference type="ARBA" id="ARBA00023295"/>
    </source>
</evidence>
<dbReference type="PANTHER" id="PTHR43101">
    <property type="entry name" value="BETA-FRUCTOSIDASE"/>
    <property type="match status" value="1"/>
</dbReference>
<dbReference type="EC" id="3.2.1.26" evidence="2"/>
<evidence type="ECO:0000256" key="1">
    <source>
        <dbReference type="ARBA" id="ARBA00009902"/>
    </source>
</evidence>
<sequence length="467" mass="54262">MQKLHYQPKGYWVGDIMPFGKDGTFYLYDQRDNRNPCPFGEPFGWSLATTTDFVNYQNLGDSIKKGGEQDVDQFIYAGCVFEAEGKGHAFYTGYNRNWEKEGKTSQVLLHAWSDDFKTWHKSSELITLTPQAGYDISDWRDPWVIWNNEKQEYLLILGARLKGPKTEQSGRVVAFTSKDLKNWQFQGDFWVAGKYTMIEMPDLFKIGDWWYLIYTEYSDQSKTRYVMSQSLQGPWITPADDAFDGRAYYAARTAFDGKRRILFGWVPTKEDNDDLKNFQWAGTFVPHEVYQRPDHTLGVKVVDSLWNCFTNPKKIDDFSINSPFARQEQLLIENTDQTFRFSTTVKFSKGTRDFSIRLMKDKQTGESYDFIFSLVDNRLTFDKTPCYPWYRVMNKGLERPIHLEADREYNIQIIADDTLFTLYIDGTALNVRGYDQLGSGLAIAVSDGTLICKNNTFSNEGCFPEKW</sequence>
<dbReference type="OrthoDB" id="7064503at2"/>
<dbReference type="PANTHER" id="PTHR43101:SF1">
    <property type="entry name" value="BETA-FRUCTOSIDASE"/>
    <property type="match status" value="1"/>
</dbReference>
<keyword evidence="8" id="KW-1185">Reference proteome</keyword>
<evidence type="ECO:0000256" key="2">
    <source>
        <dbReference type="ARBA" id="ARBA00012758"/>
    </source>
</evidence>
<dbReference type="CDD" id="cd08995">
    <property type="entry name" value="GH32_EcAec43-like"/>
    <property type="match status" value="1"/>
</dbReference>
<evidence type="ECO:0000313" key="8">
    <source>
        <dbReference type="Proteomes" id="UP000194800"/>
    </source>
</evidence>
<evidence type="ECO:0000313" key="6">
    <source>
        <dbReference type="EMBL" id="OTP98083.1"/>
    </source>
</evidence>